<sequence length="132" mass="13850">MEKRGIVKIACQRHTCETFFGLASIPVCILASLGVTGVAGELGTDDALLGNVFLTVPDAVRFDPAAMDGLPGNGLYWGFVPDGGTMGVFIADIIIEGGGESRQKYGDEGRSSMSGESRIEYAAVEVCESVLE</sequence>
<evidence type="ECO:0000313" key="1">
    <source>
        <dbReference type="EMBL" id="KAL0635055.1"/>
    </source>
</evidence>
<reference evidence="1 2" key="1">
    <citation type="submission" date="2024-02" db="EMBL/GenBank/DDBJ databases">
        <title>Discinaceae phylogenomics.</title>
        <authorList>
            <person name="Dirks A.C."/>
            <person name="James T.Y."/>
        </authorList>
    </citation>
    <scope>NUCLEOTIDE SEQUENCE [LARGE SCALE GENOMIC DNA]</scope>
    <source>
        <strain evidence="1 2">ACD0624</strain>
    </source>
</reference>
<accession>A0ABR3GGM3</accession>
<keyword evidence="2" id="KW-1185">Reference proteome</keyword>
<gene>
    <name evidence="1" type="ORF">Q9L58_005984</name>
</gene>
<proteinExistence type="predicted"/>
<comment type="caution">
    <text evidence="1">The sequence shown here is derived from an EMBL/GenBank/DDBJ whole genome shotgun (WGS) entry which is preliminary data.</text>
</comment>
<organism evidence="1 2">
    <name type="scientific">Discina gigas</name>
    <dbReference type="NCBI Taxonomy" id="1032678"/>
    <lineage>
        <taxon>Eukaryota</taxon>
        <taxon>Fungi</taxon>
        <taxon>Dikarya</taxon>
        <taxon>Ascomycota</taxon>
        <taxon>Pezizomycotina</taxon>
        <taxon>Pezizomycetes</taxon>
        <taxon>Pezizales</taxon>
        <taxon>Discinaceae</taxon>
        <taxon>Discina</taxon>
    </lineage>
</organism>
<protein>
    <submittedName>
        <fullName evidence="1">Uncharacterized protein</fullName>
    </submittedName>
</protein>
<dbReference type="Proteomes" id="UP001447188">
    <property type="component" value="Unassembled WGS sequence"/>
</dbReference>
<evidence type="ECO:0000313" key="2">
    <source>
        <dbReference type="Proteomes" id="UP001447188"/>
    </source>
</evidence>
<name>A0ABR3GGM3_9PEZI</name>
<dbReference type="EMBL" id="JBBBZM010000078">
    <property type="protein sequence ID" value="KAL0635055.1"/>
    <property type="molecule type" value="Genomic_DNA"/>
</dbReference>